<dbReference type="RefSeq" id="WP_187002692.1">
    <property type="nucleotide sequence ID" value="NZ_JACOQE010000001.1"/>
</dbReference>
<name>A0ABR7HZ59_9FIRM</name>
<comment type="caution">
    <text evidence="1">The sequence shown here is derived from an EMBL/GenBank/DDBJ whole genome shotgun (WGS) entry which is preliminary data.</text>
</comment>
<dbReference type="EMBL" id="JACOQE010000001">
    <property type="protein sequence ID" value="MBC5739529.1"/>
    <property type="molecule type" value="Genomic_DNA"/>
</dbReference>
<keyword evidence="2" id="KW-1185">Reference proteome</keyword>
<protein>
    <submittedName>
        <fullName evidence="1">Helix-turn-helix domain-containing protein</fullName>
    </submittedName>
</protein>
<gene>
    <name evidence="1" type="ORF">H8Z79_03460</name>
</gene>
<organism evidence="1 2">
    <name type="scientific">Blautia intestinalis</name>
    <dbReference type="NCBI Taxonomy" id="2763028"/>
    <lineage>
        <taxon>Bacteria</taxon>
        <taxon>Bacillati</taxon>
        <taxon>Bacillota</taxon>
        <taxon>Clostridia</taxon>
        <taxon>Lachnospirales</taxon>
        <taxon>Lachnospiraceae</taxon>
        <taxon>Blautia</taxon>
    </lineage>
</organism>
<evidence type="ECO:0000313" key="2">
    <source>
        <dbReference type="Proteomes" id="UP000633936"/>
    </source>
</evidence>
<evidence type="ECO:0000313" key="1">
    <source>
        <dbReference type="EMBL" id="MBC5739529.1"/>
    </source>
</evidence>
<proteinExistence type="predicted"/>
<dbReference type="Gene3D" id="1.10.10.60">
    <property type="entry name" value="Homeodomain-like"/>
    <property type="match status" value="1"/>
</dbReference>
<accession>A0ABR7HZ59</accession>
<reference evidence="1 2" key="1">
    <citation type="submission" date="2020-08" db="EMBL/GenBank/DDBJ databases">
        <title>Genome public.</title>
        <authorList>
            <person name="Liu C."/>
            <person name="Sun Q."/>
        </authorList>
    </citation>
    <scope>NUCLEOTIDE SEQUENCE [LARGE SCALE GENOMIC DNA]</scope>
    <source>
        <strain evidence="1 2">27-44</strain>
    </source>
</reference>
<dbReference type="Proteomes" id="UP000633936">
    <property type="component" value="Unassembled WGS sequence"/>
</dbReference>
<sequence>MYKDTITKEIVQKCIDQGMTQTEMAVRLDASFETVHRLLKQYNLKPAYNHDTGKYDEEKMKRCLQQGMTAKEIAQAFGVISTTVSRWKKKYNLDIPPTPRTPRKKKVTDCRTCIYRARGENLPYKCNYLEIAGHTRNMGQPEEICSKYEKGKRGRRSGKRKV</sequence>
<dbReference type="Pfam" id="PF13384">
    <property type="entry name" value="HTH_23"/>
    <property type="match status" value="1"/>
</dbReference>